<dbReference type="Gene3D" id="3.40.390.10">
    <property type="entry name" value="Collagenase (Catalytic Domain)"/>
    <property type="match status" value="2"/>
</dbReference>
<evidence type="ECO:0000313" key="3">
    <source>
        <dbReference type="Proteomes" id="UP001177023"/>
    </source>
</evidence>
<dbReference type="PRINTS" id="PR00786">
    <property type="entry name" value="NEPRILYSIN"/>
</dbReference>
<evidence type="ECO:0000313" key="2">
    <source>
        <dbReference type="EMBL" id="CAJ0574216.1"/>
    </source>
</evidence>
<dbReference type="PANTHER" id="PTHR11733:SF164">
    <property type="entry name" value="NEPRILYSIN"/>
    <property type="match status" value="1"/>
</dbReference>
<dbReference type="PANTHER" id="PTHR11733">
    <property type="entry name" value="ZINC METALLOPROTEASE FAMILY M13 NEPRILYSIN-RELATED"/>
    <property type="match status" value="1"/>
</dbReference>
<dbReference type="Proteomes" id="UP001177023">
    <property type="component" value="Unassembled WGS sequence"/>
</dbReference>
<sequence>MFERYSELIRHSEKLMPDLALYTWNAWLVEMVLNRYVNASCNQASIVEKVREAFVEVFDENTWIEPSTRDWLKKKLTRIGARIGYNDNALDLRLANELAEMLVIPDEMSPIEQVMIIGRASWMYSKMDIGDRIDDVTMVNAYNLDGDHIAIPMALIRPPFFASDAPLEVHYGGVGFVIGHEFTHTYDGWHERGLPRGNPGNDTDEFYEKQQCLIDEFGNVEHHSEFYNVTVVGDGDTQKRETIADNNGVRTAFRAYRKERLRLFGNNPPKWPGLQNPHPPGRIRLNENMKNFEHFGPAFKCPLNSPMNPEHKCRVWRRIKKH</sequence>
<dbReference type="InterPro" id="IPR018497">
    <property type="entry name" value="Peptidase_M13_C"/>
</dbReference>
<keyword evidence="3" id="KW-1185">Reference proteome</keyword>
<accession>A0AA36FZP4</accession>
<dbReference type="Gene3D" id="1.10.1380.10">
    <property type="entry name" value="Neutral endopeptidase , domain2"/>
    <property type="match status" value="1"/>
</dbReference>
<dbReference type="GO" id="GO:0005886">
    <property type="term" value="C:plasma membrane"/>
    <property type="evidence" value="ECO:0007669"/>
    <property type="project" value="TreeGrafter"/>
</dbReference>
<evidence type="ECO:0000259" key="1">
    <source>
        <dbReference type="Pfam" id="PF01431"/>
    </source>
</evidence>
<dbReference type="GO" id="GO:0016485">
    <property type="term" value="P:protein processing"/>
    <property type="evidence" value="ECO:0007669"/>
    <property type="project" value="TreeGrafter"/>
</dbReference>
<dbReference type="Pfam" id="PF01431">
    <property type="entry name" value="Peptidase_M13"/>
    <property type="match status" value="2"/>
</dbReference>
<reference evidence="2" key="1">
    <citation type="submission" date="2023-06" db="EMBL/GenBank/DDBJ databases">
        <authorList>
            <person name="Delattre M."/>
        </authorList>
    </citation>
    <scope>NUCLEOTIDE SEQUENCE</scope>
    <source>
        <strain evidence="2">AF72</strain>
    </source>
</reference>
<feature type="non-terminal residue" evidence="2">
    <location>
        <position position="1"/>
    </location>
</feature>
<dbReference type="AlphaFoldDB" id="A0AA36FZP4"/>
<proteinExistence type="predicted"/>
<dbReference type="InterPro" id="IPR000718">
    <property type="entry name" value="Peptidase_M13"/>
</dbReference>
<dbReference type="GO" id="GO:0004222">
    <property type="term" value="F:metalloendopeptidase activity"/>
    <property type="evidence" value="ECO:0007669"/>
    <property type="project" value="InterPro"/>
</dbReference>
<feature type="domain" description="Peptidase M13 C-terminal" evidence="1">
    <location>
        <begin position="142"/>
        <end position="259"/>
    </location>
</feature>
<organism evidence="2 3">
    <name type="scientific">Mesorhabditis spiculigera</name>
    <dbReference type="NCBI Taxonomy" id="96644"/>
    <lineage>
        <taxon>Eukaryota</taxon>
        <taxon>Metazoa</taxon>
        <taxon>Ecdysozoa</taxon>
        <taxon>Nematoda</taxon>
        <taxon>Chromadorea</taxon>
        <taxon>Rhabditida</taxon>
        <taxon>Rhabditina</taxon>
        <taxon>Rhabditomorpha</taxon>
        <taxon>Rhabditoidea</taxon>
        <taxon>Rhabditidae</taxon>
        <taxon>Mesorhabditinae</taxon>
        <taxon>Mesorhabditis</taxon>
    </lineage>
</organism>
<dbReference type="InterPro" id="IPR024079">
    <property type="entry name" value="MetalloPept_cat_dom_sf"/>
</dbReference>
<dbReference type="InterPro" id="IPR042089">
    <property type="entry name" value="Peptidase_M13_dom_2"/>
</dbReference>
<dbReference type="PROSITE" id="PS51885">
    <property type="entry name" value="NEPRILYSIN"/>
    <property type="match status" value="1"/>
</dbReference>
<gene>
    <name evidence="2" type="ORF">MSPICULIGERA_LOCUS12556</name>
</gene>
<feature type="domain" description="Peptidase M13 C-terminal" evidence="1">
    <location>
        <begin position="274"/>
        <end position="315"/>
    </location>
</feature>
<dbReference type="SUPFAM" id="SSF55486">
    <property type="entry name" value="Metalloproteases ('zincins'), catalytic domain"/>
    <property type="match status" value="1"/>
</dbReference>
<protein>
    <recommendedName>
        <fullName evidence="1">Peptidase M13 C-terminal domain-containing protein</fullName>
    </recommendedName>
</protein>
<name>A0AA36FZP4_9BILA</name>
<comment type="caution">
    <text evidence="2">The sequence shown here is derived from an EMBL/GenBank/DDBJ whole genome shotgun (WGS) entry which is preliminary data.</text>
</comment>
<dbReference type="EMBL" id="CATQJA010002628">
    <property type="protein sequence ID" value="CAJ0574216.1"/>
    <property type="molecule type" value="Genomic_DNA"/>
</dbReference>